<dbReference type="Proteomes" id="UP000322499">
    <property type="component" value="Unassembled WGS sequence"/>
</dbReference>
<accession>A0A5S5D035</accession>
<proteinExistence type="predicted"/>
<dbReference type="EMBL" id="VNHW01000004">
    <property type="protein sequence ID" value="TYP88618.1"/>
    <property type="molecule type" value="Genomic_DNA"/>
</dbReference>
<organism evidence="2 3">
    <name type="scientific">Blastococcus xanthinilyticus</name>
    <dbReference type="NCBI Taxonomy" id="1564164"/>
    <lineage>
        <taxon>Bacteria</taxon>
        <taxon>Bacillati</taxon>
        <taxon>Actinomycetota</taxon>
        <taxon>Actinomycetes</taxon>
        <taxon>Geodermatophilales</taxon>
        <taxon>Geodermatophilaceae</taxon>
        <taxon>Blastococcus</taxon>
    </lineage>
</organism>
<feature type="compositionally biased region" description="Low complexity" evidence="1">
    <location>
        <begin position="130"/>
        <end position="139"/>
    </location>
</feature>
<sequence length="327" mass="34299">MGRPPLPLGTHGKVLFIAQPSGQVKARAKFRDFDGRVRLVSKVGPSRAAAEQALKAELTSRQAPGGVGAITAATGMATLAGSDRPRRKPLMPLLMAMKVASDVAVDIKLAGRSGRTRRCAPGARPPPRSPASRSPSRCPRLFGRGEACEGAETTTRCRSRRPFASPHARSASGVPREPRVGRELRSAVTGAADASGDPTVAFGIGPRAALSVPRRAARRLLHHGPRRCAAGRQRHAHRPAEAAMRPARRVLVVGGGRNGLVAACYLPARRCRRARAGAVRPAGGGAQTEEVIPGHRFDSHSVAHNIIQATGITEELDLAGVGLAEGD</sequence>
<evidence type="ECO:0000256" key="1">
    <source>
        <dbReference type="SAM" id="MobiDB-lite"/>
    </source>
</evidence>
<name>A0A5S5D035_9ACTN</name>
<feature type="region of interest" description="Disordered" evidence="1">
    <location>
        <begin position="114"/>
        <end position="139"/>
    </location>
</feature>
<comment type="caution">
    <text evidence="2">The sequence shown here is derived from an EMBL/GenBank/DDBJ whole genome shotgun (WGS) entry which is preliminary data.</text>
</comment>
<reference evidence="2 3" key="1">
    <citation type="submission" date="2019-07" db="EMBL/GenBank/DDBJ databases">
        <title>Genomic Encyclopedia of Archaeal and Bacterial Type Strains, Phase II (KMG-II): from individual species to whole genera.</title>
        <authorList>
            <person name="Goeker M."/>
        </authorList>
    </citation>
    <scope>NUCLEOTIDE SEQUENCE [LARGE SCALE GENOMIC DNA]</scope>
    <source>
        <strain evidence="2 3">DSM 46842</strain>
    </source>
</reference>
<dbReference type="AlphaFoldDB" id="A0A5S5D035"/>
<evidence type="ECO:0000313" key="3">
    <source>
        <dbReference type="Proteomes" id="UP000322499"/>
    </source>
</evidence>
<protein>
    <submittedName>
        <fullName evidence="2">Uncharacterized protein</fullName>
    </submittedName>
</protein>
<evidence type="ECO:0000313" key="2">
    <source>
        <dbReference type="EMBL" id="TYP88618.1"/>
    </source>
</evidence>
<feature type="region of interest" description="Disordered" evidence="1">
    <location>
        <begin position="156"/>
        <end position="181"/>
    </location>
</feature>
<gene>
    <name evidence="2" type="ORF">BD833_104327</name>
</gene>
<keyword evidence="3" id="KW-1185">Reference proteome</keyword>